<accession>A0A4R2FDF3</accession>
<dbReference type="AlphaFoldDB" id="A0A4R2FDF3"/>
<dbReference type="Proteomes" id="UP000294832">
    <property type="component" value="Unassembled WGS sequence"/>
</dbReference>
<evidence type="ECO:0000313" key="3">
    <source>
        <dbReference type="Proteomes" id="UP000294832"/>
    </source>
</evidence>
<comment type="caution">
    <text evidence="2">The sequence shown here is derived from an EMBL/GenBank/DDBJ whole genome shotgun (WGS) entry which is preliminary data.</text>
</comment>
<feature type="transmembrane region" description="Helical" evidence="1">
    <location>
        <begin position="74"/>
        <end position="92"/>
    </location>
</feature>
<feature type="transmembrane region" description="Helical" evidence="1">
    <location>
        <begin position="49"/>
        <end position="68"/>
    </location>
</feature>
<reference evidence="2 3" key="1">
    <citation type="submission" date="2019-03" db="EMBL/GenBank/DDBJ databases">
        <title>Freshwater and sediment microbial communities from various areas in North America, analyzing microbe dynamics in response to fracking.</title>
        <authorList>
            <person name="Lamendella R."/>
        </authorList>
    </citation>
    <scope>NUCLEOTIDE SEQUENCE [LARGE SCALE GENOMIC DNA]</scope>
    <source>
        <strain evidence="2 3">74A</strain>
    </source>
</reference>
<keyword evidence="1" id="KW-0812">Transmembrane</keyword>
<dbReference type="RefSeq" id="WP_133038196.1">
    <property type="nucleotide sequence ID" value="NZ_SLWF01000005.1"/>
</dbReference>
<keyword evidence="1" id="KW-0472">Membrane</keyword>
<name>A0A4R2FDF3_9GAMM</name>
<keyword evidence="3" id="KW-1185">Reference proteome</keyword>
<sequence>MNERSKIQPDWFGKTVCGLFLGFALALALVGCFAWFGPGGIDAQDKYQFNMWLLAPIWLSVLSFVYLFHSTRQALLWLGGANLLAWGLLLLLR</sequence>
<proteinExistence type="predicted"/>
<organism evidence="2 3">
    <name type="scientific">Shewanella fodinae</name>
    <dbReference type="NCBI Taxonomy" id="552357"/>
    <lineage>
        <taxon>Bacteria</taxon>
        <taxon>Pseudomonadati</taxon>
        <taxon>Pseudomonadota</taxon>
        <taxon>Gammaproteobacteria</taxon>
        <taxon>Alteromonadales</taxon>
        <taxon>Shewanellaceae</taxon>
        <taxon>Shewanella</taxon>
    </lineage>
</organism>
<gene>
    <name evidence="2" type="ORF">EDC91_10523</name>
</gene>
<protein>
    <submittedName>
        <fullName evidence="2">Uncharacterized protein</fullName>
    </submittedName>
</protein>
<evidence type="ECO:0000256" key="1">
    <source>
        <dbReference type="SAM" id="Phobius"/>
    </source>
</evidence>
<dbReference type="EMBL" id="SLWF01000005">
    <property type="protein sequence ID" value="TCN87021.1"/>
    <property type="molecule type" value="Genomic_DNA"/>
</dbReference>
<feature type="transmembrane region" description="Helical" evidence="1">
    <location>
        <begin position="12"/>
        <end position="37"/>
    </location>
</feature>
<dbReference type="PROSITE" id="PS51257">
    <property type="entry name" value="PROKAR_LIPOPROTEIN"/>
    <property type="match status" value="1"/>
</dbReference>
<keyword evidence="1" id="KW-1133">Transmembrane helix</keyword>
<dbReference type="OrthoDB" id="8911335at2"/>
<evidence type="ECO:0000313" key="2">
    <source>
        <dbReference type="EMBL" id="TCN87021.1"/>
    </source>
</evidence>